<dbReference type="Gene3D" id="3.40.50.720">
    <property type="entry name" value="NAD(P)-binding Rossmann-like Domain"/>
    <property type="match status" value="1"/>
</dbReference>
<dbReference type="Pfam" id="PF05368">
    <property type="entry name" value="NmrA"/>
    <property type="match status" value="1"/>
</dbReference>
<proteinExistence type="predicted"/>
<dbReference type="GO" id="GO:0016491">
    <property type="term" value="F:oxidoreductase activity"/>
    <property type="evidence" value="ECO:0007669"/>
    <property type="project" value="UniProtKB-KW"/>
</dbReference>
<evidence type="ECO:0000313" key="2">
    <source>
        <dbReference type="EMBL" id="EMR04456.1"/>
    </source>
</evidence>
<dbReference type="RefSeq" id="WP_009193763.1">
    <property type="nucleotide sequence ID" value="NZ_AODQ01000005.1"/>
</dbReference>
<evidence type="ECO:0000313" key="3">
    <source>
        <dbReference type="Proteomes" id="UP000011910"/>
    </source>
</evidence>
<dbReference type="Proteomes" id="UP000011910">
    <property type="component" value="Unassembled WGS sequence"/>
</dbReference>
<comment type="caution">
    <text evidence="2">The sequence shown here is derived from an EMBL/GenBank/DDBJ whole genome shotgun (WGS) entry which is preliminary data.</text>
</comment>
<dbReference type="EMBL" id="AODQ01000005">
    <property type="protein sequence ID" value="EMR04456.1"/>
    <property type="molecule type" value="Genomic_DNA"/>
</dbReference>
<dbReference type="PANTHER" id="PTHR43162">
    <property type="match status" value="1"/>
</dbReference>
<dbReference type="AlphaFoldDB" id="M7NB77"/>
<dbReference type="InterPro" id="IPR036291">
    <property type="entry name" value="NAD(P)-bd_dom_sf"/>
</dbReference>
<name>M7NB77_9BACT</name>
<dbReference type="STRING" id="1279009.ADICEAN_00354"/>
<dbReference type="eggNOG" id="COG0702">
    <property type="taxonomic scope" value="Bacteria"/>
</dbReference>
<sequence length="288" mass="31827">MQKADILVIGATGTIGRYLLEKLRLRGATFKALVRNVDKALALQQSGVAVAMGDLSDPESLRRAMQGVRKLFLLSSPSDRQVELQHNAIEAARAAGVAHIVKVSALGSLPDSPIQLARMHAQTEDEIRQSGMAWTFLHPHTLMQNWFWHVQQVREQGILYSFTQQGRYSPIDARDIAEVAARILTEAGHEGQTYYLTGPEAVSMKDVANALELALDKDIKLIAVPAEMSYQPLLQAGLPDWLAKDLAELNKTYAQSLGDDTSPDFERITGRRATSVKQFAADHARVFR</sequence>
<feature type="domain" description="NmrA-like" evidence="1">
    <location>
        <begin position="3"/>
        <end position="255"/>
    </location>
</feature>
<reference evidence="2 3" key="1">
    <citation type="journal article" date="2013" name="Genome Announc.">
        <title>Draft Genome Sequence of Cesiribacter andamanensis Strain AMV16T, Isolated from a Soil Sample from a Mud Volcano in the Andaman Islands, India.</title>
        <authorList>
            <person name="Shivaji S."/>
            <person name="Ara S."/>
            <person name="Begum Z."/>
            <person name="Srinivas T.N."/>
            <person name="Singh A."/>
            <person name="Kumar Pinnaka A."/>
        </authorList>
    </citation>
    <scope>NUCLEOTIDE SEQUENCE [LARGE SCALE GENOMIC DNA]</scope>
    <source>
        <strain evidence="2 3">AMV16</strain>
    </source>
</reference>
<evidence type="ECO:0000259" key="1">
    <source>
        <dbReference type="Pfam" id="PF05368"/>
    </source>
</evidence>
<accession>M7NB77</accession>
<organism evidence="2 3">
    <name type="scientific">Cesiribacter andamanensis AMV16</name>
    <dbReference type="NCBI Taxonomy" id="1279009"/>
    <lineage>
        <taxon>Bacteria</taxon>
        <taxon>Pseudomonadati</taxon>
        <taxon>Bacteroidota</taxon>
        <taxon>Cytophagia</taxon>
        <taxon>Cytophagales</taxon>
        <taxon>Cesiribacteraceae</taxon>
        <taxon>Cesiribacter</taxon>
    </lineage>
</organism>
<dbReference type="SUPFAM" id="SSF51735">
    <property type="entry name" value="NAD(P)-binding Rossmann-fold domains"/>
    <property type="match status" value="1"/>
</dbReference>
<keyword evidence="2" id="KW-0560">Oxidoreductase</keyword>
<gene>
    <name evidence="2" type="primary">azoB_1</name>
    <name evidence="2" type="ORF">ADICEAN_00354</name>
</gene>
<dbReference type="OrthoDB" id="9780595at2"/>
<dbReference type="Gene3D" id="3.90.25.10">
    <property type="entry name" value="UDP-galactose 4-epimerase, domain 1"/>
    <property type="match status" value="1"/>
</dbReference>
<dbReference type="InterPro" id="IPR051604">
    <property type="entry name" value="Ergot_Alk_Oxidoreductase"/>
</dbReference>
<protein>
    <submittedName>
        <fullName evidence="2">NAD(P)H azoreductase</fullName>
        <ecNumber evidence="2">1.7.-.-</ecNumber>
    </submittedName>
</protein>
<dbReference type="PANTHER" id="PTHR43162:SF1">
    <property type="entry name" value="PRESTALK A DIFFERENTIATION PROTEIN A"/>
    <property type="match status" value="1"/>
</dbReference>
<keyword evidence="3" id="KW-1185">Reference proteome</keyword>
<dbReference type="EC" id="1.7.-.-" evidence="2"/>
<dbReference type="CDD" id="cd05269">
    <property type="entry name" value="TMR_SDR_a"/>
    <property type="match status" value="1"/>
</dbReference>
<dbReference type="InterPro" id="IPR008030">
    <property type="entry name" value="NmrA-like"/>
</dbReference>